<name>A0AAV7TC01_PLEWA</name>
<dbReference type="EMBL" id="JANPWB010000007">
    <property type="protein sequence ID" value="KAJ1173968.1"/>
    <property type="molecule type" value="Genomic_DNA"/>
</dbReference>
<organism evidence="1 2">
    <name type="scientific">Pleurodeles waltl</name>
    <name type="common">Iberian ribbed newt</name>
    <dbReference type="NCBI Taxonomy" id="8319"/>
    <lineage>
        <taxon>Eukaryota</taxon>
        <taxon>Metazoa</taxon>
        <taxon>Chordata</taxon>
        <taxon>Craniata</taxon>
        <taxon>Vertebrata</taxon>
        <taxon>Euteleostomi</taxon>
        <taxon>Amphibia</taxon>
        <taxon>Batrachia</taxon>
        <taxon>Caudata</taxon>
        <taxon>Salamandroidea</taxon>
        <taxon>Salamandridae</taxon>
        <taxon>Pleurodelinae</taxon>
        <taxon>Pleurodeles</taxon>
    </lineage>
</organism>
<reference evidence="1" key="1">
    <citation type="journal article" date="2022" name="bioRxiv">
        <title>Sequencing and chromosome-scale assembly of the giantPleurodeles waltlgenome.</title>
        <authorList>
            <person name="Brown T."/>
            <person name="Elewa A."/>
            <person name="Iarovenko S."/>
            <person name="Subramanian E."/>
            <person name="Araus A.J."/>
            <person name="Petzold A."/>
            <person name="Susuki M."/>
            <person name="Suzuki K.-i.T."/>
            <person name="Hayashi T."/>
            <person name="Toyoda A."/>
            <person name="Oliveira C."/>
            <person name="Osipova E."/>
            <person name="Leigh N.D."/>
            <person name="Simon A."/>
            <person name="Yun M.H."/>
        </authorList>
    </citation>
    <scope>NUCLEOTIDE SEQUENCE</scope>
    <source>
        <strain evidence="1">20211129_DDA</strain>
        <tissue evidence="1">Liver</tissue>
    </source>
</reference>
<gene>
    <name evidence="1" type="ORF">NDU88_005792</name>
</gene>
<comment type="caution">
    <text evidence="1">The sequence shown here is derived from an EMBL/GenBank/DDBJ whole genome shotgun (WGS) entry which is preliminary data.</text>
</comment>
<sequence length="67" mass="7930">MVIHDIDVEDIKFEKRYSTYLLTVESWLDIEDAHDVKKETTDDGTSVEIETYFTIKTWFDIEASFCC</sequence>
<protein>
    <submittedName>
        <fullName evidence="1">Uncharacterized protein</fullName>
    </submittedName>
</protein>
<evidence type="ECO:0000313" key="2">
    <source>
        <dbReference type="Proteomes" id="UP001066276"/>
    </source>
</evidence>
<proteinExistence type="predicted"/>
<dbReference type="Proteomes" id="UP001066276">
    <property type="component" value="Chromosome 4_1"/>
</dbReference>
<keyword evidence="2" id="KW-1185">Reference proteome</keyword>
<dbReference type="AlphaFoldDB" id="A0AAV7TC01"/>
<evidence type="ECO:0000313" key="1">
    <source>
        <dbReference type="EMBL" id="KAJ1173968.1"/>
    </source>
</evidence>
<accession>A0AAV7TC01</accession>